<gene>
    <name evidence="2" type="ORF">IAC78_01605</name>
</gene>
<evidence type="ECO:0000313" key="3">
    <source>
        <dbReference type="Proteomes" id="UP000823629"/>
    </source>
</evidence>
<keyword evidence="1" id="KW-1133">Transmembrane helix</keyword>
<evidence type="ECO:0000313" key="2">
    <source>
        <dbReference type="EMBL" id="MBO8414164.1"/>
    </source>
</evidence>
<name>A0A9D9D8X6_9BACL</name>
<keyword evidence="1" id="KW-0812">Transmembrane</keyword>
<sequence>PGLFLSLVFDVTMSLIYLGVYSFSYEYWLSVIFTSVTYTMASSALSSLCGTAFANFNYSTPAEIVQRGKGPLIVSVACLFLPCIALFCDLIFAFNFPNLIALGVFVSGIIYLGLALVFFKANIACFKKLINKEF</sequence>
<protein>
    <recommendedName>
        <fullName evidence="4">Amino acid permease</fullName>
    </recommendedName>
</protein>
<feature type="transmembrane region" description="Helical" evidence="1">
    <location>
        <begin position="36"/>
        <end position="58"/>
    </location>
</feature>
<dbReference type="AlphaFoldDB" id="A0A9D9D8X6"/>
<dbReference type="Proteomes" id="UP000823629">
    <property type="component" value="Unassembled WGS sequence"/>
</dbReference>
<feature type="transmembrane region" description="Helical" evidence="1">
    <location>
        <begin position="99"/>
        <end position="119"/>
    </location>
</feature>
<feature type="transmembrane region" description="Helical" evidence="1">
    <location>
        <begin position="70"/>
        <end position="93"/>
    </location>
</feature>
<evidence type="ECO:0000256" key="1">
    <source>
        <dbReference type="SAM" id="Phobius"/>
    </source>
</evidence>
<keyword evidence="1" id="KW-0472">Membrane</keyword>
<proteinExistence type="predicted"/>
<reference evidence="2" key="2">
    <citation type="journal article" date="2021" name="PeerJ">
        <title>Extensive microbial diversity within the chicken gut microbiome revealed by metagenomics and culture.</title>
        <authorList>
            <person name="Gilroy R."/>
            <person name="Ravi A."/>
            <person name="Getino M."/>
            <person name="Pursley I."/>
            <person name="Horton D.L."/>
            <person name="Alikhan N.F."/>
            <person name="Baker D."/>
            <person name="Gharbi K."/>
            <person name="Hall N."/>
            <person name="Watson M."/>
            <person name="Adriaenssens E.M."/>
            <person name="Foster-Nyarko E."/>
            <person name="Jarju S."/>
            <person name="Secka A."/>
            <person name="Antonio M."/>
            <person name="Oren A."/>
            <person name="Chaudhuri R.R."/>
            <person name="La Ragione R."/>
            <person name="Hildebrand F."/>
            <person name="Pallen M.J."/>
        </authorList>
    </citation>
    <scope>NUCLEOTIDE SEQUENCE</scope>
    <source>
        <strain evidence="2">1748</strain>
    </source>
</reference>
<comment type="caution">
    <text evidence="2">The sequence shown here is derived from an EMBL/GenBank/DDBJ whole genome shotgun (WGS) entry which is preliminary data.</text>
</comment>
<feature type="transmembrane region" description="Helical" evidence="1">
    <location>
        <begin position="7"/>
        <end position="24"/>
    </location>
</feature>
<feature type="non-terminal residue" evidence="2">
    <location>
        <position position="1"/>
    </location>
</feature>
<accession>A0A9D9D8X6</accession>
<evidence type="ECO:0008006" key="4">
    <source>
        <dbReference type="Google" id="ProtNLM"/>
    </source>
</evidence>
<organism evidence="2 3">
    <name type="scientific">Candidatus Scatoplasma merdavium</name>
    <dbReference type="NCBI Taxonomy" id="2840932"/>
    <lineage>
        <taxon>Bacteria</taxon>
        <taxon>Bacillati</taxon>
        <taxon>Bacillota</taxon>
        <taxon>Bacilli</taxon>
        <taxon>Bacillales</taxon>
        <taxon>Candidatus Scatoplasma</taxon>
    </lineage>
</organism>
<reference evidence="2" key="1">
    <citation type="submission" date="2020-10" db="EMBL/GenBank/DDBJ databases">
        <authorList>
            <person name="Gilroy R."/>
        </authorList>
    </citation>
    <scope>NUCLEOTIDE SEQUENCE</scope>
    <source>
        <strain evidence="2">1748</strain>
    </source>
</reference>
<dbReference type="EMBL" id="JADING010000047">
    <property type="protein sequence ID" value="MBO8414164.1"/>
    <property type="molecule type" value="Genomic_DNA"/>
</dbReference>